<proteinExistence type="predicted"/>
<evidence type="ECO:0000313" key="1">
    <source>
        <dbReference type="EMBL" id="MBB6217578.1"/>
    </source>
</evidence>
<sequence>MLKNITTGEMLVHKLEHADTPAKAVQGLLGRSRIEDNYAMIIYHCQSIHTWYMKFSIDVIFLDPYKRVLCIVKNMAPWRYIGYIKGSEYAIESKVNSFSSRIAIGDQLAW</sequence>
<keyword evidence="2" id="KW-1185">Reference proteome</keyword>
<dbReference type="Pfam" id="PF02643">
    <property type="entry name" value="DUF192"/>
    <property type="match status" value="1"/>
</dbReference>
<name>A0A841KZ33_9FIRM</name>
<evidence type="ECO:0008006" key="3">
    <source>
        <dbReference type="Google" id="ProtNLM"/>
    </source>
</evidence>
<gene>
    <name evidence="1" type="ORF">HNQ80_003701</name>
</gene>
<dbReference type="AlphaFoldDB" id="A0A841KZ33"/>
<reference evidence="1 2" key="1">
    <citation type="submission" date="2020-08" db="EMBL/GenBank/DDBJ databases">
        <title>Genomic Encyclopedia of Type Strains, Phase IV (KMG-IV): sequencing the most valuable type-strain genomes for metagenomic binning, comparative biology and taxonomic classification.</title>
        <authorList>
            <person name="Goeker M."/>
        </authorList>
    </citation>
    <scope>NUCLEOTIDE SEQUENCE [LARGE SCALE GENOMIC DNA]</scope>
    <source>
        <strain evidence="1 2">DSM 103526</strain>
    </source>
</reference>
<comment type="caution">
    <text evidence="1">The sequence shown here is derived from an EMBL/GenBank/DDBJ whole genome shotgun (WGS) entry which is preliminary data.</text>
</comment>
<dbReference type="EMBL" id="JACHEN010000025">
    <property type="protein sequence ID" value="MBB6217578.1"/>
    <property type="molecule type" value="Genomic_DNA"/>
</dbReference>
<accession>A0A841KZ33</accession>
<dbReference type="InterPro" id="IPR038695">
    <property type="entry name" value="Saro_0823-like_sf"/>
</dbReference>
<dbReference type="InterPro" id="IPR003795">
    <property type="entry name" value="DUF192"/>
</dbReference>
<organism evidence="1 2">
    <name type="scientific">Anaerosolibacter carboniphilus</name>
    <dbReference type="NCBI Taxonomy" id="1417629"/>
    <lineage>
        <taxon>Bacteria</taxon>
        <taxon>Bacillati</taxon>
        <taxon>Bacillota</taxon>
        <taxon>Clostridia</taxon>
        <taxon>Peptostreptococcales</taxon>
        <taxon>Thermotaleaceae</taxon>
        <taxon>Anaerosolibacter</taxon>
    </lineage>
</organism>
<dbReference type="RefSeq" id="WP_184312075.1">
    <property type="nucleotide sequence ID" value="NZ_JACHEN010000025.1"/>
</dbReference>
<dbReference type="Gene3D" id="2.60.120.1140">
    <property type="entry name" value="Protein of unknown function DUF192"/>
    <property type="match status" value="1"/>
</dbReference>
<dbReference type="Proteomes" id="UP000579281">
    <property type="component" value="Unassembled WGS sequence"/>
</dbReference>
<evidence type="ECO:0000313" key="2">
    <source>
        <dbReference type="Proteomes" id="UP000579281"/>
    </source>
</evidence>
<protein>
    <recommendedName>
        <fullName evidence="3">DUF192 domain-containing protein</fullName>
    </recommendedName>
</protein>